<comment type="caution">
    <text evidence="2">The sequence shown here is derived from an EMBL/GenBank/DDBJ whole genome shotgun (WGS) entry which is preliminary data.</text>
</comment>
<feature type="chain" id="PRO_5046206670" evidence="1">
    <location>
        <begin position="28"/>
        <end position="61"/>
    </location>
</feature>
<dbReference type="Proteomes" id="UP001518140">
    <property type="component" value="Unassembled WGS sequence"/>
</dbReference>
<protein>
    <submittedName>
        <fullName evidence="2">ABC transporter substrate-binding protein</fullName>
    </submittedName>
</protein>
<keyword evidence="3" id="KW-1185">Reference proteome</keyword>
<name>A0ABX0EAP6_9ACTN</name>
<gene>
    <name evidence="2" type="ORF">G6048_47705</name>
</gene>
<dbReference type="EMBL" id="JAAKZX010000420">
    <property type="protein sequence ID" value="NGO49426.1"/>
    <property type="molecule type" value="Genomic_DNA"/>
</dbReference>
<sequence length="61" mass="6296">MKLYLRRAAVSVAAVSLAVVLASCGTAGNTSGVTIGLLLPGAGTPRAEQFDRPLIEKKIKD</sequence>
<organism evidence="2 3">
    <name type="scientific">Streptomyces ureilyticus</name>
    <dbReference type="NCBI Taxonomy" id="1775131"/>
    <lineage>
        <taxon>Bacteria</taxon>
        <taxon>Bacillati</taxon>
        <taxon>Actinomycetota</taxon>
        <taxon>Actinomycetes</taxon>
        <taxon>Kitasatosporales</taxon>
        <taxon>Streptomycetaceae</taxon>
        <taxon>Streptomyces</taxon>
    </lineage>
</organism>
<feature type="signal peptide" evidence="1">
    <location>
        <begin position="1"/>
        <end position="27"/>
    </location>
</feature>
<reference evidence="2 3" key="1">
    <citation type="submission" date="2020-02" db="EMBL/GenBank/DDBJ databases">
        <title>Whole-genome analyses of novel actinobacteria.</title>
        <authorList>
            <person name="Sahin N."/>
            <person name="Tokatli A."/>
        </authorList>
    </citation>
    <scope>NUCLEOTIDE SEQUENCE [LARGE SCALE GENOMIC DNA]</scope>
    <source>
        <strain evidence="2 3">YC419</strain>
    </source>
</reference>
<evidence type="ECO:0000256" key="1">
    <source>
        <dbReference type="SAM" id="SignalP"/>
    </source>
</evidence>
<keyword evidence="1" id="KW-0732">Signal</keyword>
<proteinExistence type="predicted"/>
<accession>A0ABX0EAP6</accession>
<feature type="non-terminal residue" evidence="2">
    <location>
        <position position="61"/>
    </location>
</feature>
<evidence type="ECO:0000313" key="3">
    <source>
        <dbReference type="Proteomes" id="UP001518140"/>
    </source>
</evidence>
<evidence type="ECO:0000313" key="2">
    <source>
        <dbReference type="EMBL" id="NGO49426.1"/>
    </source>
</evidence>
<dbReference type="PROSITE" id="PS51257">
    <property type="entry name" value="PROKAR_LIPOPROTEIN"/>
    <property type="match status" value="1"/>
</dbReference>